<evidence type="ECO:0000313" key="4">
    <source>
        <dbReference type="Proteomes" id="UP000799537"/>
    </source>
</evidence>
<dbReference type="Proteomes" id="UP000799537">
    <property type="component" value="Unassembled WGS sequence"/>
</dbReference>
<dbReference type="GeneID" id="54565403"/>
<dbReference type="Pfam" id="PF01822">
    <property type="entry name" value="WSC"/>
    <property type="match status" value="1"/>
</dbReference>
<dbReference type="OrthoDB" id="2019572at2759"/>
<sequence>MRFITTLLPLALGVTAQQYAGDIISANLPTIAGAEVAFFKIPDPTGASNLTLINYYSHGTNGGRIVESNIKRAVISLHGLLRDPNNYMTDTLNALAQAKASDANINADSVAVLAPYFPNGNDKYYAYPWTDGLRAGRGSQTSALVWSGSQWSAGGNNQYPYTSTNTSSYFVLDTLIQYFADETLFPNLNQIVLVGHSLGGQMLQRYAAVGPDLNVRVPVTYWIGNPDSYAWLNEDRPLSTAACPDYDEYRSGYSNYSDYPMTYGVDLVNQGREAIQANYQNKQIAYARALLDHGDHSSDCGANTTGADRHERFFFFIQSWRPSCDDPASDNCDTVDLINVSHDNGQMFNSPAGLARLFTDNFYGARNRAYDFGYPRAQAGDDPYPDPAQESVPNAGINYNVYAGGMTYQGCWTNQQPVTPAALPTLLYDNAGNSIEGCVNGCLGAGFSIAGVQNATQCFCGSALNAQSAVLVVDTSCRLACPGNTAQICGSINRLSVFSAQYPTFA</sequence>
<keyword evidence="4" id="KW-1185">Reference proteome</keyword>
<feature type="signal peptide" evidence="1">
    <location>
        <begin position="1"/>
        <end position="16"/>
    </location>
</feature>
<dbReference type="InterPro" id="IPR029058">
    <property type="entry name" value="AB_hydrolase_fold"/>
</dbReference>
<dbReference type="PROSITE" id="PS51212">
    <property type="entry name" value="WSC"/>
    <property type="match status" value="1"/>
</dbReference>
<name>A0A6A6CU94_ZASCE</name>
<dbReference type="InterPro" id="IPR002889">
    <property type="entry name" value="WSC_carb-bd"/>
</dbReference>
<dbReference type="PANTHER" id="PTHR35560:SF3">
    <property type="entry name" value="PEPTIDASE S9 PROLYL OLIGOPEPTIDASE CATALYTIC DOMAIN-CONTAINING PROTEIN"/>
    <property type="match status" value="1"/>
</dbReference>
<dbReference type="SUPFAM" id="SSF53474">
    <property type="entry name" value="alpha/beta-Hydrolases"/>
    <property type="match status" value="1"/>
</dbReference>
<dbReference type="PANTHER" id="PTHR35560">
    <property type="entry name" value="BLL0132 PROTEIN"/>
    <property type="match status" value="1"/>
</dbReference>
<dbReference type="Gene3D" id="3.40.50.1820">
    <property type="entry name" value="alpha/beta hydrolase"/>
    <property type="match status" value="1"/>
</dbReference>
<proteinExistence type="predicted"/>
<dbReference type="RefSeq" id="XP_033670281.1">
    <property type="nucleotide sequence ID" value="XM_033812131.1"/>
</dbReference>
<dbReference type="EMBL" id="ML993588">
    <property type="protein sequence ID" value="KAF2169392.1"/>
    <property type="molecule type" value="Genomic_DNA"/>
</dbReference>
<gene>
    <name evidence="3" type="ORF">M409DRAFT_52641</name>
</gene>
<feature type="chain" id="PRO_5025683798" description="WSC domain-containing protein" evidence="1">
    <location>
        <begin position="17"/>
        <end position="506"/>
    </location>
</feature>
<evidence type="ECO:0000256" key="1">
    <source>
        <dbReference type="SAM" id="SignalP"/>
    </source>
</evidence>
<dbReference type="AlphaFoldDB" id="A0A6A6CU94"/>
<organism evidence="3 4">
    <name type="scientific">Zasmidium cellare ATCC 36951</name>
    <dbReference type="NCBI Taxonomy" id="1080233"/>
    <lineage>
        <taxon>Eukaryota</taxon>
        <taxon>Fungi</taxon>
        <taxon>Dikarya</taxon>
        <taxon>Ascomycota</taxon>
        <taxon>Pezizomycotina</taxon>
        <taxon>Dothideomycetes</taxon>
        <taxon>Dothideomycetidae</taxon>
        <taxon>Mycosphaerellales</taxon>
        <taxon>Mycosphaerellaceae</taxon>
        <taxon>Zasmidium</taxon>
    </lineage>
</organism>
<keyword evidence="1" id="KW-0732">Signal</keyword>
<protein>
    <recommendedName>
        <fullName evidence="2">WSC domain-containing protein</fullName>
    </recommendedName>
</protein>
<feature type="domain" description="WSC" evidence="2">
    <location>
        <begin position="405"/>
        <end position="501"/>
    </location>
</feature>
<dbReference type="SMART" id="SM00321">
    <property type="entry name" value="WSC"/>
    <property type="match status" value="1"/>
</dbReference>
<evidence type="ECO:0000313" key="3">
    <source>
        <dbReference type="EMBL" id="KAF2169392.1"/>
    </source>
</evidence>
<reference evidence="3" key="1">
    <citation type="journal article" date="2020" name="Stud. Mycol.">
        <title>101 Dothideomycetes genomes: a test case for predicting lifestyles and emergence of pathogens.</title>
        <authorList>
            <person name="Haridas S."/>
            <person name="Albert R."/>
            <person name="Binder M."/>
            <person name="Bloem J."/>
            <person name="Labutti K."/>
            <person name="Salamov A."/>
            <person name="Andreopoulos B."/>
            <person name="Baker S."/>
            <person name="Barry K."/>
            <person name="Bills G."/>
            <person name="Bluhm B."/>
            <person name="Cannon C."/>
            <person name="Castanera R."/>
            <person name="Culley D."/>
            <person name="Daum C."/>
            <person name="Ezra D."/>
            <person name="Gonzalez J."/>
            <person name="Henrissat B."/>
            <person name="Kuo A."/>
            <person name="Liang C."/>
            <person name="Lipzen A."/>
            <person name="Lutzoni F."/>
            <person name="Magnuson J."/>
            <person name="Mondo S."/>
            <person name="Nolan M."/>
            <person name="Ohm R."/>
            <person name="Pangilinan J."/>
            <person name="Park H.-J."/>
            <person name="Ramirez L."/>
            <person name="Alfaro M."/>
            <person name="Sun H."/>
            <person name="Tritt A."/>
            <person name="Yoshinaga Y."/>
            <person name="Zwiers L.-H."/>
            <person name="Turgeon B."/>
            <person name="Goodwin S."/>
            <person name="Spatafora J."/>
            <person name="Crous P."/>
            <person name="Grigoriev I."/>
        </authorList>
    </citation>
    <scope>NUCLEOTIDE SEQUENCE</scope>
    <source>
        <strain evidence="3">ATCC 36951</strain>
    </source>
</reference>
<accession>A0A6A6CU94</accession>
<evidence type="ECO:0000259" key="2">
    <source>
        <dbReference type="PROSITE" id="PS51212"/>
    </source>
</evidence>